<dbReference type="OrthoDB" id="9808881at2"/>
<dbReference type="EMBL" id="VNFH01000001">
    <property type="protein sequence ID" value="TVU73657.1"/>
    <property type="molecule type" value="Genomic_DNA"/>
</dbReference>
<protein>
    <submittedName>
        <fullName evidence="3">DNA mismatch repair protein MutS</fullName>
    </submittedName>
</protein>
<organism evidence="3 4">
    <name type="scientific">Cobetia crustatorum</name>
    <dbReference type="NCBI Taxonomy" id="553385"/>
    <lineage>
        <taxon>Bacteria</taxon>
        <taxon>Pseudomonadati</taxon>
        <taxon>Pseudomonadota</taxon>
        <taxon>Gammaproteobacteria</taxon>
        <taxon>Oceanospirillales</taxon>
        <taxon>Halomonadaceae</taxon>
        <taxon>Cobetia</taxon>
    </lineage>
</organism>
<feature type="compositionally biased region" description="Basic and acidic residues" evidence="1">
    <location>
        <begin position="36"/>
        <end position="48"/>
    </location>
</feature>
<dbReference type="STRING" id="553385.GCA_000591415_00324"/>
<dbReference type="SMART" id="SM00463">
    <property type="entry name" value="SMR"/>
    <property type="match status" value="1"/>
</dbReference>
<dbReference type="Pfam" id="PF01713">
    <property type="entry name" value="Smr"/>
    <property type="match status" value="1"/>
</dbReference>
<name>A0A558HX14_9GAMM</name>
<reference evidence="3 4" key="1">
    <citation type="submission" date="2019-07" db="EMBL/GenBank/DDBJ databases">
        <title>Diversity of Bacteria from Kongsfjorden, Arctic.</title>
        <authorList>
            <person name="Yu Y."/>
        </authorList>
    </citation>
    <scope>NUCLEOTIDE SEQUENCE [LARGE SCALE GENOMIC DNA]</scope>
    <source>
        <strain evidence="3 4">SM1923</strain>
    </source>
</reference>
<evidence type="ECO:0000313" key="3">
    <source>
        <dbReference type="EMBL" id="TVU73657.1"/>
    </source>
</evidence>
<sequence length="201" mass="22256">MPPRHDDSTDNGDDISAFRAALKQAGVRRITTNRADPGRKPVSSEEQARLAARRAAASEANPDSLSAPSRTTDGHVEPVTPSQLLDFSVVDLPYRQRQRLKRGEIPWEAGLDLHGYTLEQARIELESFIDDAIARRSRCVLVVHGKAWTGMADYPVIKSHVNTWLRQWPDVLAFTSSLELDGGSGAVYVLLRSKGRDTLLD</sequence>
<evidence type="ECO:0000256" key="1">
    <source>
        <dbReference type="SAM" id="MobiDB-lite"/>
    </source>
</evidence>
<dbReference type="PANTHER" id="PTHR35562:SF2">
    <property type="entry name" value="DNA ENDONUCLEASE SMRA-RELATED"/>
    <property type="match status" value="1"/>
</dbReference>
<comment type="caution">
    <text evidence="3">The sequence shown here is derived from an EMBL/GenBank/DDBJ whole genome shotgun (WGS) entry which is preliminary data.</text>
</comment>
<gene>
    <name evidence="3" type="ORF">FQP86_00815</name>
</gene>
<evidence type="ECO:0000259" key="2">
    <source>
        <dbReference type="PROSITE" id="PS50828"/>
    </source>
</evidence>
<dbReference type="PANTHER" id="PTHR35562">
    <property type="entry name" value="DNA ENDONUCLEASE SMRA-RELATED"/>
    <property type="match status" value="1"/>
</dbReference>
<evidence type="ECO:0000313" key="4">
    <source>
        <dbReference type="Proteomes" id="UP000319941"/>
    </source>
</evidence>
<dbReference type="GO" id="GO:0004520">
    <property type="term" value="F:DNA endonuclease activity"/>
    <property type="evidence" value="ECO:0007669"/>
    <property type="project" value="TreeGrafter"/>
</dbReference>
<dbReference type="PROSITE" id="PS50828">
    <property type="entry name" value="SMR"/>
    <property type="match status" value="1"/>
</dbReference>
<feature type="region of interest" description="Disordered" evidence="1">
    <location>
        <begin position="26"/>
        <end position="79"/>
    </location>
</feature>
<dbReference type="InterPro" id="IPR036063">
    <property type="entry name" value="Smr_dom_sf"/>
</dbReference>
<dbReference type="InterPro" id="IPR002625">
    <property type="entry name" value="Smr_dom"/>
</dbReference>
<keyword evidence="4" id="KW-1185">Reference proteome</keyword>
<feature type="compositionally biased region" description="Polar residues" evidence="1">
    <location>
        <begin position="61"/>
        <end position="71"/>
    </location>
</feature>
<dbReference type="AlphaFoldDB" id="A0A558HX14"/>
<dbReference type="Proteomes" id="UP000319941">
    <property type="component" value="Unassembled WGS sequence"/>
</dbReference>
<feature type="compositionally biased region" description="Low complexity" evidence="1">
    <location>
        <begin position="49"/>
        <end position="60"/>
    </location>
</feature>
<dbReference type="SUPFAM" id="SSF160443">
    <property type="entry name" value="SMR domain-like"/>
    <property type="match status" value="1"/>
</dbReference>
<dbReference type="RefSeq" id="WP_024950727.1">
    <property type="nucleotide sequence ID" value="NZ_CAWOWR010000001.1"/>
</dbReference>
<proteinExistence type="predicted"/>
<accession>A0A558HX14</accession>
<feature type="domain" description="Smr" evidence="2">
    <location>
        <begin position="111"/>
        <end position="192"/>
    </location>
</feature>
<feature type="region of interest" description="Disordered" evidence="1">
    <location>
        <begin position="1"/>
        <end position="20"/>
    </location>
</feature>
<dbReference type="Gene3D" id="3.30.1370.110">
    <property type="match status" value="1"/>
</dbReference>